<gene>
    <name evidence="8" type="ORF">EWM63_01915</name>
</gene>
<reference evidence="8 9" key="1">
    <citation type="submission" date="2019-02" db="EMBL/GenBank/DDBJ databases">
        <title>Draft Genome Sequences of Six Type Strains of the Genus Massilia.</title>
        <authorList>
            <person name="Miess H."/>
            <person name="Frediansyhah A."/>
            <person name="Gross H."/>
        </authorList>
    </citation>
    <scope>NUCLEOTIDE SEQUENCE [LARGE SCALE GENOMIC DNA]</scope>
    <source>
        <strain evidence="8 9">DSM 17473</strain>
    </source>
</reference>
<dbReference type="InterPro" id="IPR032816">
    <property type="entry name" value="VTT_dom"/>
</dbReference>
<comment type="subcellular location">
    <subcellularLocation>
        <location evidence="1">Cell membrane</location>
        <topology evidence="1">Multi-pass membrane protein</topology>
    </subcellularLocation>
</comment>
<feature type="transmembrane region" description="Helical" evidence="6">
    <location>
        <begin position="136"/>
        <end position="157"/>
    </location>
</feature>
<evidence type="ECO:0000256" key="4">
    <source>
        <dbReference type="ARBA" id="ARBA00022989"/>
    </source>
</evidence>
<keyword evidence="2" id="KW-1003">Cell membrane</keyword>
<evidence type="ECO:0000256" key="3">
    <source>
        <dbReference type="ARBA" id="ARBA00022692"/>
    </source>
</evidence>
<feature type="transmembrane region" description="Helical" evidence="6">
    <location>
        <begin position="51"/>
        <end position="71"/>
    </location>
</feature>
<feature type="transmembrane region" description="Helical" evidence="6">
    <location>
        <begin position="12"/>
        <end position="39"/>
    </location>
</feature>
<dbReference type="PROSITE" id="PS50206">
    <property type="entry name" value="RHODANESE_3"/>
    <property type="match status" value="1"/>
</dbReference>
<dbReference type="Pfam" id="PF00581">
    <property type="entry name" value="Rhodanese"/>
    <property type="match status" value="1"/>
</dbReference>
<organism evidence="8 9">
    <name type="scientific">Pseudoduganella lutea</name>
    <dbReference type="NCBI Taxonomy" id="321985"/>
    <lineage>
        <taxon>Bacteria</taxon>
        <taxon>Pseudomonadati</taxon>
        <taxon>Pseudomonadota</taxon>
        <taxon>Betaproteobacteria</taxon>
        <taxon>Burkholderiales</taxon>
        <taxon>Oxalobacteraceae</taxon>
        <taxon>Telluria group</taxon>
        <taxon>Pseudoduganella</taxon>
    </lineage>
</organism>
<keyword evidence="8" id="KW-0808">Transferase</keyword>
<keyword evidence="3 6" id="KW-0812">Transmembrane</keyword>
<evidence type="ECO:0000256" key="5">
    <source>
        <dbReference type="ARBA" id="ARBA00023136"/>
    </source>
</evidence>
<proteinExistence type="predicted"/>
<evidence type="ECO:0000256" key="6">
    <source>
        <dbReference type="SAM" id="Phobius"/>
    </source>
</evidence>
<dbReference type="InterPro" id="IPR036873">
    <property type="entry name" value="Rhodanese-like_dom_sf"/>
</dbReference>
<dbReference type="GO" id="GO:0016740">
    <property type="term" value="F:transferase activity"/>
    <property type="evidence" value="ECO:0007669"/>
    <property type="project" value="UniProtKB-KW"/>
</dbReference>
<dbReference type="InterPro" id="IPR051311">
    <property type="entry name" value="DedA_domain"/>
</dbReference>
<accession>A0A4P6KS22</accession>
<dbReference type="Pfam" id="PF09335">
    <property type="entry name" value="VTT_dom"/>
    <property type="match status" value="1"/>
</dbReference>
<protein>
    <submittedName>
        <fullName evidence="8">Sulfurtransferase</fullName>
    </submittedName>
</protein>
<evidence type="ECO:0000256" key="2">
    <source>
        <dbReference type="ARBA" id="ARBA00022475"/>
    </source>
</evidence>
<dbReference type="SUPFAM" id="SSF52821">
    <property type="entry name" value="Rhodanese/Cell cycle control phosphatase"/>
    <property type="match status" value="1"/>
</dbReference>
<dbReference type="Proteomes" id="UP000290637">
    <property type="component" value="Chromosome"/>
</dbReference>
<evidence type="ECO:0000256" key="1">
    <source>
        <dbReference type="ARBA" id="ARBA00004651"/>
    </source>
</evidence>
<dbReference type="EMBL" id="CP035913">
    <property type="protein sequence ID" value="QBE61901.1"/>
    <property type="molecule type" value="Genomic_DNA"/>
</dbReference>
<keyword evidence="5 6" id="KW-0472">Membrane</keyword>
<dbReference type="InterPro" id="IPR001763">
    <property type="entry name" value="Rhodanese-like_dom"/>
</dbReference>
<dbReference type="OrthoDB" id="21108at2"/>
<dbReference type="AlphaFoldDB" id="A0A4P6KS22"/>
<dbReference type="SMART" id="SM00450">
    <property type="entry name" value="RHOD"/>
    <property type="match status" value="1"/>
</dbReference>
<evidence type="ECO:0000259" key="7">
    <source>
        <dbReference type="PROSITE" id="PS50206"/>
    </source>
</evidence>
<dbReference type="RefSeq" id="WP_130185038.1">
    <property type="nucleotide sequence ID" value="NZ_CP035913.1"/>
</dbReference>
<evidence type="ECO:0000313" key="9">
    <source>
        <dbReference type="Proteomes" id="UP000290637"/>
    </source>
</evidence>
<sequence>MPESMSSLFNQYGTLLVFVNVLLVHLGLPIPAVPGLIIAGGLVAAGQLDPVLVLAAAVMASTLADYGWYLAGRRLGYTVLRVLCRFSLSPDLCVRQAEIKYERWGGGLLLFAKFVPGAALLAPPLAGILHMPCHRFLVYAGMGGLLWAGTFIAIGYALDVQAGTVIAVLERVGIYTALATATMLASYVLVRLLHRQRRLRVVEAMRISARQAQHLLSAPAGAVLVDVRSAAARNLDGRQLPGAMVFDVDELEKIVRSIPREAHVVIFCACPDEVSSAHVTSRLRRLGYLHVSSLKDGIDGWVNAGLPILAAEIPA</sequence>
<keyword evidence="9" id="KW-1185">Reference proteome</keyword>
<dbReference type="GO" id="GO:0005886">
    <property type="term" value="C:plasma membrane"/>
    <property type="evidence" value="ECO:0007669"/>
    <property type="project" value="UniProtKB-SubCell"/>
</dbReference>
<feature type="transmembrane region" description="Helical" evidence="6">
    <location>
        <begin position="108"/>
        <end position="129"/>
    </location>
</feature>
<keyword evidence="4 6" id="KW-1133">Transmembrane helix</keyword>
<dbReference type="Gene3D" id="3.40.250.10">
    <property type="entry name" value="Rhodanese-like domain"/>
    <property type="match status" value="1"/>
</dbReference>
<feature type="domain" description="Rhodanese" evidence="7">
    <location>
        <begin position="218"/>
        <end position="310"/>
    </location>
</feature>
<feature type="transmembrane region" description="Helical" evidence="6">
    <location>
        <begin position="172"/>
        <end position="190"/>
    </location>
</feature>
<name>A0A4P6KS22_9BURK</name>
<dbReference type="KEGG" id="plue:EWM63_01915"/>
<evidence type="ECO:0000313" key="8">
    <source>
        <dbReference type="EMBL" id="QBE61901.1"/>
    </source>
</evidence>
<dbReference type="PANTHER" id="PTHR42709:SF6">
    <property type="entry name" value="UNDECAPRENYL PHOSPHATE TRANSPORTER A"/>
    <property type="match status" value="1"/>
</dbReference>
<dbReference type="PANTHER" id="PTHR42709">
    <property type="entry name" value="ALKALINE PHOSPHATASE LIKE PROTEIN"/>
    <property type="match status" value="1"/>
</dbReference>